<dbReference type="VEuPathDB" id="FungiDB:PC110_g8127"/>
<dbReference type="Gene3D" id="3.40.50.12780">
    <property type="entry name" value="N-terminal domain of ligase-like"/>
    <property type="match status" value="1"/>
</dbReference>
<dbReference type="PANTHER" id="PTHR45527">
    <property type="entry name" value="NONRIBOSOMAL PEPTIDE SYNTHETASE"/>
    <property type="match status" value="1"/>
</dbReference>
<comment type="caution">
    <text evidence="5">The sequence shown here is derived from an EMBL/GenBank/DDBJ whole genome shotgun (WGS) entry which is preliminary data.</text>
</comment>
<dbReference type="InterPro" id="IPR020845">
    <property type="entry name" value="AMP-binding_CS"/>
</dbReference>
<dbReference type="SUPFAM" id="SSF56801">
    <property type="entry name" value="Acetyl-CoA synthetase-like"/>
    <property type="match status" value="1"/>
</dbReference>
<dbReference type="GO" id="GO:0005829">
    <property type="term" value="C:cytosol"/>
    <property type="evidence" value="ECO:0007669"/>
    <property type="project" value="TreeGrafter"/>
</dbReference>
<dbReference type="InterPro" id="IPR006162">
    <property type="entry name" value="Ppantetheine_attach_site"/>
</dbReference>
<dbReference type="Pfam" id="PF00550">
    <property type="entry name" value="PP-binding"/>
    <property type="match status" value="1"/>
</dbReference>
<dbReference type="SUPFAM" id="SSF47336">
    <property type="entry name" value="ACP-like"/>
    <property type="match status" value="1"/>
</dbReference>
<evidence type="ECO:0000256" key="3">
    <source>
        <dbReference type="SAM" id="MobiDB-lite"/>
    </source>
</evidence>
<dbReference type="Proteomes" id="UP000251314">
    <property type="component" value="Unassembled WGS sequence"/>
</dbReference>
<protein>
    <submittedName>
        <fullName evidence="5">Tyrocidine synthase 3</fullName>
    </submittedName>
</protein>
<dbReference type="GO" id="GO:0009239">
    <property type="term" value="P:enterobactin biosynthetic process"/>
    <property type="evidence" value="ECO:0007669"/>
    <property type="project" value="TreeGrafter"/>
</dbReference>
<accession>A0A329SFR5</accession>
<dbReference type="InterPro" id="IPR023213">
    <property type="entry name" value="CAT-like_dom_sf"/>
</dbReference>
<dbReference type="Pfam" id="PF00668">
    <property type="entry name" value="Condensation"/>
    <property type="match status" value="1"/>
</dbReference>
<dbReference type="GO" id="GO:0031177">
    <property type="term" value="F:phosphopantetheine binding"/>
    <property type="evidence" value="ECO:0007669"/>
    <property type="project" value="TreeGrafter"/>
</dbReference>
<keyword evidence="6" id="KW-1185">Reference proteome</keyword>
<dbReference type="InterPro" id="IPR045851">
    <property type="entry name" value="AMP-bd_C_sf"/>
</dbReference>
<dbReference type="PROSITE" id="PS00012">
    <property type="entry name" value="PHOSPHOPANTETHEINE"/>
    <property type="match status" value="1"/>
</dbReference>
<dbReference type="InterPro" id="IPR009081">
    <property type="entry name" value="PP-bd_ACP"/>
</dbReference>
<dbReference type="Gene3D" id="3.30.559.10">
    <property type="entry name" value="Chloramphenicol acetyltransferase-like domain"/>
    <property type="match status" value="1"/>
</dbReference>
<dbReference type="Pfam" id="PF00501">
    <property type="entry name" value="AMP-binding"/>
    <property type="match status" value="1"/>
</dbReference>
<evidence type="ECO:0000313" key="6">
    <source>
        <dbReference type="Proteomes" id="UP000251314"/>
    </source>
</evidence>
<dbReference type="PROSITE" id="PS50075">
    <property type="entry name" value="CARRIER"/>
    <property type="match status" value="1"/>
</dbReference>
<evidence type="ECO:0000256" key="1">
    <source>
        <dbReference type="ARBA" id="ARBA00022450"/>
    </source>
</evidence>
<name>A0A329SFR5_9STRA</name>
<feature type="compositionally biased region" description="Polar residues" evidence="3">
    <location>
        <begin position="971"/>
        <end position="982"/>
    </location>
</feature>
<feature type="region of interest" description="Disordered" evidence="3">
    <location>
        <begin position="963"/>
        <end position="982"/>
    </location>
</feature>
<dbReference type="InterPro" id="IPR010071">
    <property type="entry name" value="AA_adenyl_dom"/>
</dbReference>
<keyword evidence="1" id="KW-0596">Phosphopantetheine</keyword>
<dbReference type="Gene3D" id="1.10.1200.10">
    <property type="entry name" value="ACP-like"/>
    <property type="match status" value="1"/>
</dbReference>
<evidence type="ECO:0000259" key="4">
    <source>
        <dbReference type="PROSITE" id="PS50075"/>
    </source>
</evidence>
<dbReference type="CDD" id="cd05930">
    <property type="entry name" value="A_NRPS"/>
    <property type="match status" value="1"/>
</dbReference>
<dbReference type="NCBIfam" id="TIGR01733">
    <property type="entry name" value="AA-adenyl-dom"/>
    <property type="match status" value="1"/>
</dbReference>
<evidence type="ECO:0000256" key="2">
    <source>
        <dbReference type="ARBA" id="ARBA00022553"/>
    </source>
</evidence>
<proteinExistence type="predicted"/>
<dbReference type="InterPro" id="IPR001031">
    <property type="entry name" value="Thioesterase"/>
</dbReference>
<dbReference type="Gene3D" id="3.30.559.30">
    <property type="entry name" value="Nonribosomal peptide synthetase, condensation domain"/>
    <property type="match status" value="1"/>
</dbReference>
<dbReference type="STRING" id="29920.A0A329SFR5"/>
<dbReference type="SUPFAM" id="SSF52777">
    <property type="entry name" value="CoA-dependent acyltransferases"/>
    <property type="match status" value="2"/>
</dbReference>
<dbReference type="PROSITE" id="PS00455">
    <property type="entry name" value="AMP_BINDING"/>
    <property type="match status" value="1"/>
</dbReference>
<sequence length="1351" mass="151308">MDEPFDLARQAPIRVYAFTSSEKKSTSPWILAVVLHHIVADAASSQLFWSDFHELYARFLHKDDHVTIQEFVQNLETKTCSAVHLTYRDFAVWQRSRIRSGVTAPLLQYWTQQLTEGGVPPLLELPFDHLLDGREPNVPEMTATKGDIVVFRSSSALQKAFSDLCHSQSASIFMGLLAVFYLMIERLSGQQDFVIGAPSSGREAAELQNVMGYFVNTLPLRLGGKVTGDEDFKSFLKNVREVVLGAYNNMEIPFHKVLEHLRASSHSNGDVERRWQHPLFQVMFSWEQSDEGSSTKYTELVLPHQSAKFDLMLSMRYRHLNGGTERVLEGSLEYPTARFARTTVERFTRYYLELLEQVTSSPTALVRSPSISMLSESEREQLVSVWGMPKSPTLPGPPSYFLDECLCAQVLKTPDYPALHFEDTQWTYRELWNYSGRVTEALCMLDIPGCSAELHIGLLLDRGLENVAAVIGILRLQAVFVPLDPEFPRERLRYMARDSGLQVIITQRKHAAIATYLLYARDSDDESSPRVLCYEDVDPLASQSNGYLYARDHAFTRLQKRQKRDSRDSDTATAYILYTSGSTGNPKGVEVPHAALMTTLWWTVRTYEVTSSDVFLQSTSTTLDGSLSQLFSPLLVGGSARITRPKGLHELHYMRNVLLEPPRITFCVFVPSYFALIVDYLSGCGDNFPASVKHVILAGEAFPIELARQFYKKHQASSTCLVNEYGPTEASITSTAFRMPRELALQNDSSVFDGLQSVPIGKPIDNHPVVVLDTQRRLVPVNVPGELYIGGAGVARGYWDRPDLTENAFIVHAKLEEIVSPQTRGRWYKTGDLVKWLPSGDLVFLGRTDAQVKLHGMRIELQEVRNVLLRYSSIKSAEVLSIPQLNSPGQKQGHVSSTLVAFIMPADNINDLSTGEGYLTELRAYLREHLPTHMVPQSFQVVSSWPRTPNGKIDLRALASWADSNSEDTRPSSTGESSNGSTITVPLATDILRQVWMQALKLEHLDDEDMDGRQLESSLMSKSFFELGGDSLAAIRAIALAQARGLPLALEQFFCTSSLPEMARSAAASIVDLRQWTSETLVPLNWPTTKKTRTLFLFHDADGTVWKLLELARQLPFAVIGVQATSSKPSNIEELAKFYWKNIRARQKEGPYALGGFSFGCRVAHEVARLAVREGHKLLSLILLDGLPFEIPGSKHVTKEEKAATRLRIEQYAREAFGDALLRPFGENYRKFCAMEEEYQPYAAAEVEAAWSSSQPSVWLQADLYMTQRWSADVLQYQALGIDITPVAIIPHLENDDNEFKRPRAAVIMDAYLESVAISVDNPAILLERNEDNLLRVVAAANAASGIVVPA</sequence>
<dbReference type="InterPro" id="IPR000873">
    <property type="entry name" value="AMP-dep_synth/lig_dom"/>
</dbReference>
<reference evidence="5 6" key="1">
    <citation type="submission" date="2018-01" db="EMBL/GenBank/DDBJ databases">
        <title>Draft genome of the strawberry crown rot pathogen Phytophthora cactorum.</title>
        <authorList>
            <person name="Armitage A.D."/>
            <person name="Lysoe E."/>
            <person name="Nellist C.F."/>
            <person name="Harrison R.J."/>
            <person name="Brurberg M.B."/>
        </authorList>
    </citation>
    <scope>NUCLEOTIDE SEQUENCE [LARGE SCALE GENOMIC DNA]</scope>
    <source>
        <strain evidence="5 6">10300</strain>
    </source>
</reference>
<dbReference type="Gene3D" id="3.30.300.30">
    <property type="match status" value="1"/>
</dbReference>
<dbReference type="GO" id="GO:0047527">
    <property type="term" value="F:2,3-dihydroxybenzoate-serine ligase activity"/>
    <property type="evidence" value="ECO:0007669"/>
    <property type="project" value="TreeGrafter"/>
</dbReference>
<dbReference type="InterPro" id="IPR001242">
    <property type="entry name" value="Condensation_dom"/>
</dbReference>
<dbReference type="InterPro" id="IPR029058">
    <property type="entry name" value="AB_hydrolase_fold"/>
</dbReference>
<evidence type="ECO:0000313" key="5">
    <source>
        <dbReference type="EMBL" id="RAW35565.1"/>
    </source>
</evidence>
<feature type="domain" description="Carrier" evidence="4">
    <location>
        <begin position="986"/>
        <end position="1070"/>
    </location>
</feature>
<dbReference type="EMBL" id="MJFZ01000164">
    <property type="protein sequence ID" value="RAW35565.1"/>
    <property type="molecule type" value="Genomic_DNA"/>
</dbReference>
<dbReference type="OrthoDB" id="75981at2759"/>
<keyword evidence="2" id="KW-0597">Phosphoprotein</keyword>
<gene>
    <name evidence="5" type="ORF">PC110_g8127</name>
</gene>
<dbReference type="Gene3D" id="3.40.50.1820">
    <property type="entry name" value="alpha/beta hydrolase"/>
    <property type="match status" value="1"/>
</dbReference>
<dbReference type="GO" id="GO:0043041">
    <property type="term" value="P:amino acid activation for nonribosomal peptide biosynthetic process"/>
    <property type="evidence" value="ECO:0007669"/>
    <property type="project" value="TreeGrafter"/>
</dbReference>
<dbReference type="SUPFAM" id="SSF53474">
    <property type="entry name" value="alpha/beta-Hydrolases"/>
    <property type="match status" value="1"/>
</dbReference>
<dbReference type="InterPro" id="IPR042099">
    <property type="entry name" value="ANL_N_sf"/>
</dbReference>
<dbReference type="Pfam" id="PF00975">
    <property type="entry name" value="Thioesterase"/>
    <property type="match status" value="1"/>
</dbReference>
<organism evidence="5 6">
    <name type="scientific">Phytophthora cactorum</name>
    <dbReference type="NCBI Taxonomy" id="29920"/>
    <lineage>
        <taxon>Eukaryota</taxon>
        <taxon>Sar</taxon>
        <taxon>Stramenopiles</taxon>
        <taxon>Oomycota</taxon>
        <taxon>Peronosporomycetes</taxon>
        <taxon>Peronosporales</taxon>
        <taxon>Peronosporaceae</taxon>
        <taxon>Phytophthora</taxon>
    </lineage>
</organism>
<dbReference type="InterPro" id="IPR036736">
    <property type="entry name" value="ACP-like_sf"/>
</dbReference>
<dbReference type="GO" id="GO:0009366">
    <property type="term" value="C:enterobactin synthetase complex"/>
    <property type="evidence" value="ECO:0007669"/>
    <property type="project" value="TreeGrafter"/>
</dbReference>
<dbReference type="PANTHER" id="PTHR45527:SF1">
    <property type="entry name" value="FATTY ACID SYNTHASE"/>
    <property type="match status" value="1"/>
</dbReference>